<dbReference type="Pfam" id="PF08530">
    <property type="entry name" value="PepX_C"/>
    <property type="match status" value="1"/>
</dbReference>
<evidence type="ECO:0000256" key="1">
    <source>
        <dbReference type="ARBA" id="ARBA00000123"/>
    </source>
</evidence>
<keyword evidence="6" id="KW-0378">Hydrolase</keyword>
<evidence type="ECO:0000256" key="4">
    <source>
        <dbReference type="ARBA" id="ARBA00022438"/>
    </source>
</evidence>
<dbReference type="AlphaFoldDB" id="A0A1H2RUG8"/>
<dbReference type="InterPro" id="IPR005674">
    <property type="entry name" value="CocE/Ser_esterase"/>
</dbReference>
<dbReference type="InterPro" id="IPR013736">
    <property type="entry name" value="Xaa-Pro_dipept_C"/>
</dbReference>
<dbReference type="SMART" id="SM00939">
    <property type="entry name" value="PepX_C"/>
    <property type="match status" value="1"/>
</dbReference>
<comment type="similarity">
    <text evidence="2">Belongs to the peptidase S15 family.</text>
</comment>
<dbReference type="GO" id="GO:0006508">
    <property type="term" value="P:proteolysis"/>
    <property type="evidence" value="ECO:0007669"/>
    <property type="project" value="UniProtKB-KW"/>
</dbReference>
<dbReference type="SUPFAM" id="SSF53474">
    <property type="entry name" value="alpha/beta-Hydrolases"/>
    <property type="match status" value="1"/>
</dbReference>
<evidence type="ECO:0000256" key="5">
    <source>
        <dbReference type="ARBA" id="ARBA00022670"/>
    </source>
</evidence>
<keyword evidence="7" id="KW-0720">Serine protease</keyword>
<dbReference type="InterPro" id="IPR008979">
    <property type="entry name" value="Galactose-bd-like_sf"/>
</dbReference>
<evidence type="ECO:0000313" key="12">
    <source>
        <dbReference type="Proteomes" id="UP000199515"/>
    </source>
</evidence>
<dbReference type="Gene3D" id="2.60.120.260">
    <property type="entry name" value="Galactose-binding domain-like"/>
    <property type="match status" value="1"/>
</dbReference>
<evidence type="ECO:0000259" key="10">
    <source>
        <dbReference type="SMART" id="SM00939"/>
    </source>
</evidence>
<dbReference type="SUPFAM" id="SSF49785">
    <property type="entry name" value="Galactose-binding domain-like"/>
    <property type="match status" value="1"/>
</dbReference>
<evidence type="ECO:0000256" key="6">
    <source>
        <dbReference type="ARBA" id="ARBA00022801"/>
    </source>
</evidence>
<evidence type="ECO:0000256" key="3">
    <source>
        <dbReference type="ARBA" id="ARBA00012463"/>
    </source>
</evidence>
<protein>
    <recommendedName>
        <fullName evidence="3">Xaa-Pro dipeptidyl-peptidase</fullName>
        <ecNumber evidence="3">3.4.14.11</ecNumber>
    </recommendedName>
    <alternativeName>
        <fullName evidence="8">X-prolyl-dipeptidyl aminopeptidase</fullName>
    </alternativeName>
</protein>
<dbReference type="NCBIfam" id="TIGR00976">
    <property type="entry name" value="CocE_NonD"/>
    <property type="match status" value="1"/>
</dbReference>
<dbReference type="InterPro" id="IPR008252">
    <property type="entry name" value="Pept_S15_Xpro"/>
</dbReference>
<sequence length="630" mass="66385">MRASVAVVLALLFSVVTPIAASAATQVSEPVYDFAGAIRETVWVNTGLDGDADGQPDRVAADIVRPKEPAAQGIKIPVIMDASPYYACCGRGNESELKTYDSAGRPVGFPLFYDNYFVPRGYAIVLVDLAGTNRSQGCADVGGPSDVTSAKAVVDWLNGRAQGYTAKTGGSATTAGWSTGKVGMIGKSYDATIANGVAATGVDGLKTIVPIAGISSWYNYYRSDGATFGFNPVGLAQTVERGNSGQNCSAANQKLTQGATSNGDYGPFWSARDYLSTPGSVRASVLLSHGLGDLNVQTIHFGQWWDRLAANGVERKIWLSQTGHVDPFDYRRAQWVDTLHKWFDHYLLGIDNGIERGPMASIERAPDQWVDQSSWPAANTAGVTYRPHAGTSAGLGSLTTAPSSGAAAFTDSPRLSETDWAAQPSSVSANRLLYSTGKLDRDLQISGTSTITVTATPNTSTAQLSAVLVDYGPATIRNYTGSGEGIKTGTGETCWGANAPGDNGCYRVTTTDSVNVGSEIFSRGWADLGNYRSLSKEEPLTPGKPYTMTFRLASTDHVVPKGHQLALIIGGTDAGFLGQPRATTKFSVDLAKTSLNLPVVGAAPTFGLDVSVDLPLGLGHLRLNPEIRLG</sequence>
<feature type="domain" description="Xaa-Pro dipeptidyl-peptidase C-terminal" evidence="10">
    <location>
        <begin position="340"/>
        <end position="596"/>
    </location>
</feature>
<comment type="catalytic activity">
    <reaction evidence="1">
        <text>Hydrolyzes Xaa-Pro-|- bonds to release unblocked, N-terminal dipeptides from substrates including Ala-Pro-|-p-nitroanilide and (sequentially) Tyr-Pro-|-Phe-Pro-|-Gly-Pro-|-Ile.</text>
        <dbReference type="EC" id="3.4.14.11"/>
    </reaction>
</comment>
<evidence type="ECO:0000256" key="8">
    <source>
        <dbReference type="ARBA" id="ARBA00030045"/>
    </source>
</evidence>
<gene>
    <name evidence="11" type="ORF">SAMN05421504_10123</name>
</gene>
<keyword evidence="12" id="KW-1185">Reference proteome</keyword>
<dbReference type="OrthoDB" id="5240615at2"/>
<keyword evidence="4" id="KW-0031">Aminopeptidase</keyword>
<feature type="signal peptide" evidence="9">
    <location>
        <begin position="1"/>
        <end position="23"/>
    </location>
</feature>
<dbReference type="InterPro" id="IPR000383">
    <property type="entry name" value="Xaa-Pro-like_dom"/>
</dbReference>
<dbReference type="RefSeq" id="WP_091284974.1">
    <property type="nucleotide sequence ID" value="NZ_FNON01000001.1"/>
</dbReference>
<dbReference type="Pfam" id="PF02129">
    <property type="entry name" value="Peptidase_S15"/>
    <property type="match status" value="1"/>
</dbReference>
<dbReference type="STRING" id="589385.SAMN05421504_10123"/>
<accession>A0A1H2RUG8</accession>
<evidence type="ECO:0000256" key="7">
    <source>
        <dbReference type="ARBA" id="ARBA00022825"/>
    </source>
</evidence>
<dbReference type="GO" id="GO:0008236">
    <property type="term" value="F:serine-type peptidase activity"/>
    <property type="evidence" value="ECO:0007669"/>
    <property type="project" value="UniProtKB-KW"/>
</dbReference>
<dbReference type="GO" id="GO:0004177">
    <property type="term" value="F:aminopeptidase activity"/>
    <property type="evidence" value="ECO:0007669"/>
    <property type="project" value="UniProtKB-KW"/>
</dbReference>
<keyword evidence="9" id="KW-0732">Signal</keyword>
<proteinExistence type="inferred from homology"/>
<reference evidence="11 12" key="1">
    <citation type="submission" date="2016-10" db="EMBL/GenBank/DDBJ databases">
        <authorList>
            <person name="de Groot N.N."/>
        </authorList>
    </citation>
    <scope>NUCLEOTIDE SEQUENCE [LARGE SCALE GENOMIC DNA]</scope>
    <source>
        <strain evidence="11 12">CPCC 202699</strain>
    </source>
</reference>
<dbReference type="GO" id="GO:0008239">
    <property type="term" value="F:dipeptidyl-peptidase activity"/>
    <property type="evidence" value="ECO:0007669"/>
    <property type="project" value="UniProtKB-EC"/>
</dbReference>
<dbReference type="InterPro" id="IPR029058">
    <property type="entry name" value="AB_hydrolase_fold"/>
</dbReference>
<feature type="chain" id="PRO_5011713603" description="Xaa-Pro dipeptidyl-peptidase" evidence="9">
    <location>
        <begin position="24"/>
        <end position="630"/>
    </location>
</feature>
<dbReference type="EC" id="3.4.14.11" evidence="3"/>
<dbReference type="NCBIfam" id="NF003780">
    <property type="entry name" value="PRK05371.1-1"/>
    <property type="match status" value="1"/>
</dbReference>
<organism evidence="11 12">
    <name type="scientific">Amycolatopsis xylanica</name>
    <dbReference type="NCBI Taxonomy" id="589385"/>
    <lineage>
        <taxon>Bacteria</taxon>
        <taxon>Bacillati</taxon>
        <taxon>Actinomycetota</taxon>
        <taxon>Actinomycetes</taxon>
        <taxon>Pseudonocardiales</taxon>
        <taxon>Pseudonocardiaceae</taxon>
        <taxon>Amycolatopsis</taxon>
    </lineage>
</organism>
<evidence type="ECO:0000313" key="11">
    <source>
        <dbReference type="EMBL" id="SDW22967.1"/>
    </source>
</evidence>
<name>A0A1H2RUG8_9PSEU</name>
<dbReference type="PRINTS" id="PR00923">
    <property type="entry name" value="LACTOPTASE"/>
</dbReference>
<evidence type="ECO:0000256" key="2">
    <source>
        <dbReference type="ARBA" id="ARBA00010819"/>
    </source>
</evidence>
<dbReference type="EMBL" id="FNON01000001">
    <property type="protein sequence ID" value="SDW22967.1"/>
    <property type="molecule type" value="Genomic_DNA"/>
</dbReference>
<evidence type="ECO:0000256" key="9">
    <source>
        <dbReference type="SAM" id="SignalP"/>
    </source>
</evidence>
<keyword evidence="5" id="KW-0645">Protease</keyword>
<dbReference type="Gene3D" id="3.40.50.1820">
    <property type="entry name" value="alpha/beta hydrolase"/>
    <property type="match status" value="2"/>
</dbReference>
<dbReference type="Proteomes" id="UP000199515">
    <property type="component" value="Unassembled WGS sequence"/>
</dbReference>